<name>A0AAD7CV26_MYCRO</name>
<comment type="caution">
    <text evidence="1">The sequence shown here is derived from an EMBL/GenBank/DDBJ whole genome shotgun (WGS) entry which is preliminary data.</text>
</comment>
<evidence type="ECO:0000313" key="1">
    <source>
        <dbReference type="EMBL" id="KAJ7664932.1"/>
    </source>
</evidence>
<accession>A0AAD7CV26</accession>
<evidence type="ECO:0000313" key="2">
    <source>
        <dbReference type="Proteomes" id="UP001221757"/>
    </source>
</evidence>
<dbReference type="InterPro" id="IPR032675">
    <property type="entry name" value="LRR_dom_sf"/>
</dbReference>
<dbReference type="AlphaFoldDB" id="A0AAD7CV26"/>
<organism evidence="1 2">
    <name type="scientific">Mycena rosella</name>
    <name type="common">Pink bonnet</name>
    <name type="synonym">Agaricus rosellus</name>
    <dbReference type="NCBI Taxonomy" id="1033263"/>
    <lineage>
        <taxon>Eukaryota</taxon>
        <taxon>Fungi</taxon>
        <taxon>Dikarya</taxon>
        <taxon>Basidiomycota</taxon>
        <taxon>Agaricomycotina</taxon>
        <taxon>Agaricomycetes</taxon>
        <taxon>Agaricomycetidae</taxon>
        <taxon>Agaricales</taxon>
        <taxon>Marasmiineae</taxon>
        <taxon>Mycenaceae</taxon>
        <taxon>Mycena</taxon>
    </lineage>
</organism>
<gene>
    <name evidence="1" type="ORF">B0H17DRAFT_1336596</name>
</gene>
<sequence length="264" mass="30174">MPTLPAELEREIFEFAVWSDRDNAAQKLNLSVVAQRVRFWVDLVFYRFVIITSENAAKFLPLLDSPRYQGFFPRAVRTLCLQYEVKPEQAFRILSECTGVQVLACWVEECRNNSWDLSLHLSRLPLRRLFIDFSRFSNIPFAPSTWLSDLTHLDVYFWWGRPVFPETLGQSVSRLPRLTHVGLSSSSAESHVEALCSSCLSLQVLVIIDLGDFDPNDYPPDPRIVVIEDDPHADFATTYGSSTDVWARADAIMAQRRAALNSKD</sequence>
<proteinExistence type="predicted"/>
<dbReference type="EMBL" id="JARKIE010000218">
    <property type="protein sequence ID" value="KAJ7664932.1"/>
    <property type="molecule type" value="Genomic_DNA"/>
</dbReference>
<dbReference type="SUPFAM" id="SSF52047">
    <property type="entry name" value="RNI-like"/>
    <property type="match status" value="1"/>
</dbReference>
<dbReference type="Proteomes" id="UP001221757">
    <property type="component" value="Unassembled WGS sequence"/>
</dbReference>
<reference evidence="1" key="1">
    <citation type="submission" date="2023-03" db="EMBL/GenBank/DDBJ databases">
        <title>Massive genome expansion in bonnet fungi (Mycena s.s.) driven by repeated elements and novel gene families across ecological guilds.</title>
        <authorList>
            <consortium name="Lawrence Berkeley National Laboratory"/>
            <person name="Harder C.B."/>
            <person name="Miyauchi S."/>
            <person name="Viragh M."/>
            <person name="Kuo A."/>
            <person name="Thoen E."/>
            <person name="Andreopoulos B."/>
            <person name="Lu D."/>
            <person name="Skrede I."/>
            <person name="Drula E."/>
            <person name="Henrissat B."/>
            <person name="Morin E."/>
            <person name="Kohler A."/>
            <person name="Barry K."/>
            <person name="LaButti K."/>
            <person name="Morin E."/>
            <person name="Salamov A."/>
            <person name="Lipzen A."/>
            <person name="Mereny Z."/>
            <person name="Hegedus B."/>
            <person name="Baldrian P."/>
            <person name="Stursova M."/>
            <person name="Weitz H."/>
            <person name="Taylor A."/>
            <person name="Grigoriev I.V."/>
            <person name="Nagy L.G."/>
            <person name="Martin F."/>
            <person name="Kauserud H."/>
        </authorList>
    </citation>
    <scope>NUCLEOTIDE SEQUENCE</scope>
    <source>
        <strain evidence="1">CBHHK067</strain>
    </source>
</reference>
<dbReference type="Gene3D" id="3.80.10.10">
    <property type="entry name" value="Ribonuclease Inhibitor"/>
    <property type="match status" value="1"/>
</dbReference>
<protein>
    <submittedName>
        <fullName evidence="1">Uncharacterized protein</fullName>
    </submittedName>
</protein>
<keyword evidence="2" id="KW-1185">Reference proteome</keyword>